<evidence type="ECO:0000256" key="4">
    <source>
        <dbReference type="ARBA" id="ARBA00022741"/>
    </source>
</evidence>
<dbReference type="Pfam" id="PF01425">
    <property type="entry name" value="Amidase"/>
    <property type="match status" value="1"/>
</dbReference>
<dbReference type="EMBL" id="LNQE01001267">
    <property type="protein sequence ID" value="KUG19659.1"/>
    <property type="molecule type" value="Genomic_DNA"/>
</dbReference>
<evidence type="ECO:0000256" key="3">
    <source>
        <dbReference type="ARBA" id="ARBA00022598"/>
    </source>
</evidence>
<dbReference type="PANTHER" id="PTHR11895">
    <property type="entry name" value="TRANSAMIDASE"/>
    <property type="match status" value="1"/>
</dbReference>
<evidence type="ECO:0000256" key="7">
    <source>
        <dbReference type="ARBA" id="ARBA00047407"/>
    </source>
</evidence>
<comment type="caution">
    <text evidence="10">The sequence shown here is derived from an EMBL/GenBank/DDBJ whole genome shotgun (WGS) entry which is preliminary data.</text>
</comment>
<dbReference type="NCBIfam" id="TIGR00132">
    <property type="entry name" value="gatA"/>
    <property type="match status" value="1"/>
</dbReference>
<dbReference type="GO" id="GO:0050567">
    <property type="term" value="F:glutaminyl-tRNA synthase (glutamine-hydrolyzing) activity"/>
    <property type="evidence" value="ECO:0007669"/>
    <property type="project" value="UniProtKB-EC"/>
</dbReference>
<dbReference type="PANTHER" id="PTHR11895:SF7">
    <property type="entry name" value="GLUTAMYL-TRNA(GLN) AMIDOTRANSFERASE SUBUNIT A, MITOCHONDRIAL"/>
    <property type="match status" value="1"/>
</dbReference>
<dbReference type="GO" id="GO:0005524">
    <property type="term" value="F:ATP binding"/>
    <property type="evidence" value="ECO:0007669"/>
    <property type="project" value="UniProtKB-KW"/>
</dbReference>
<dbReference type="SUPFAM" id="SSF75304">
    <property type="entry name" value="Amidase signature (AS) enzymes"/>
    <property type="match status" value="1"/>
</dbReference>
<evidence type="ECO:0000256" key="8">
    <source>
        <dbReference type="SAM" id="MobiDB-lite"/>
    </source>
</evidence>
<keyword evidence="3 10" id="KW-0436">Ligase</keyword>
<evidence type="ECO:0000256" key="5">
    <source>
        <dbReference type="ARBA" id="ARBA00022840"/>
    </source>
</evidence>
<feature type="region of interest" description="Disordered" evidence="8">
    <location>
        <begin position="90"/>
        <end position="116"/>
    </location>
</feature>
<dbReference type="InterPro" id="IPR020556">
    <property type="entry name" value="Amidase_CS"/>
</dbReference>
<dbReference type="Gene3D" id="3.90.1300.10">
    <property type="entry name" value="Amidase signature (AS) domain"/>
    <property type="match status" value="1"/>
</dbReference>
<evidence type="ECO:0000256" key="2">
    <source>
        <dbReference type="ARBA" id="ARBA00012739"/>
    </source>
</evidence>
<evidence type="ECO:0000256" key="1">
    <source>
        <dbReference type="ARBA" id="ARBA00008069"/>
    </source>
</evidence>
<sequence length="434" mass="46368">MANRTITFEPDDRWNAFITCCSRAPCGDGALAGIPVAVKDNISTRGIPTTCGSRILDGYVPPFDAHVVELLKASGAAIVGKTNMDEFGMGTTTETSAFGPTKNPCDPDRVPGGSSGGSAAAVAAGLVRMALGTDTGGSIRCPAAFCGIVGLKPTYARISRYGLIAYANSLEQIGPMARTVEEVSRLMAVISRYDPRDSTSIRRPYIHQPTTDIAGLRIGMPVEYFGEGVDPRVADTVRKAVGRLEDLGAEVEECSIPSMAYALAAYYVICTSEASSNLARFDGVRYGPAADTRKAWHDAFSEIRWKGFGREVRRRIMLGTFALSAGYYGKYYAKAQAARHNIIRDFERIFSSVDLIAGPTMPTVAFRLGEKTDPLSMYLSDILTVPANLAGVPAISVPCGTVDGLPVGLQLMGRRFEDELVVNAAAAYEERGAA</sequence>
<evidence type="ECO:0000313" key="10">
    <source>
        <dbReference type="EMBL" id="KUG19659.1"/>
    </source>
</evidence>
<keyword evidence="10" id="KW-0808">Transferase</keyword>
<dbReference type="GO" id="GO:0016740">
    <property type="term" value="F:transferase activity"/>
    <property type="evidence" value="ECO:0007669"/>
    <property type="project" value="UniProtKB-KW"/>
</dbReference>
<keyword evidence="4" id="KW-0547">Nucleotide-binding</keyword>
<evidence type="ECO:0000256" key="6">
    <source>
        <dbReference type="ARBA" id="ARBA00022917"/>
    </source>
</evidence>
<dbReference type="GO" id="GO:0006412">
    <property type="term" value="P:translation"/>
    <property type="evidence" value="ECO:0007669"/>
    <property type="project" value="UniProtKB-KW"/>
</dbReference>
<reference evidence="10" key="1">
    <citation type="journal article" date="2015" name="Proc. Natl. Acad. Sci. U.S.A.">
        <title>Networks of energetic and metabolic interactions define dynamics in microbial communities.</title>
        <authorList>
            <person name="Embree M."/>
            <person name="Liu J.K."/>
            <person name="Al-Bassam M.M."/>
            <person name="Zengler K."/>
        </authorList>
    </citation>
    <scope>NUCLEOTIDE SEQUENCE</scope>
</reference>
<name>A0A0W8FFK4_9ZZZZ</name>
<dbReference type="HAMAP" id="MF_00120">
    <property type="entry name" value="GatA"/>
    <property type="match status" value="1"/>
</dbReference>
<evidence type="ECO:0000259" key="9">
    <source>
        <dbReference type="Pfam" id="PF01425"/>
    </source>
</evidence>
<comment type="similarity">
    <text evidence="1">Belongs to the amidase family. GatA subfamily.</text>
</comment>
<keyword evidence="6" id="KW-0648">Protein biosynthesis</keyword>
<dbReference type="InterPro" id="IPR004412">
    <property type="entry name" value="GatA"/>
</dbReference>
<keyword evidence="5" id="KW-0067">ATP-binding</keyword>
<dbReference type="InterPro" id="IPR000120">
    <property type="entry name" value="Amidase"/>
</dbReference>
<dbReference type="GO" id="GO:0005739">
    <property type="term" value="C:mitochondrion"/>
    <property type="evidence" value="ECO:0007669"/>
    <property type="project" value="UniProtKB-ARBA"/>
</dbReference>
<dbReference type="EC" id="6.3.5.7" evidence="2"/>
<proteinExistence type="inferred from homology"/>
<gene>
    <name evidence="10" type="ORF">ASZ90_010629</name>
</gene>
<dbReference type="GO" id="GO:0030956">
    <property type="term" value="C:glutamyl-tRNA(Gln) amidotransferase complex"/>
    <property type="evidence" value="ECO:0007669"/>
    <property type="project" value="InterPro"/>
</dbReference>
<dbReference type="PROSITE" id="PS00571">
    <property type="entry name" value="AMIDASES"/>
    <property type="match status" value="1"/>
</dbReference>
<dbReference type="AlphaFoldDB" id="A0A0W8FFK4"/>
<feature type="domain" description="Amidase" evidence="9">
    <location>
        <begin position="28"/>
        <end position="421"/>
    </location>
</feature>
<accession>A0A0W8FFK4</accession>
<organism evidence="10">
    <name type="scientific">hydrocarbon metagenome</name>
    <dbReference type="NCBI Taxonomy" id="938273"/>
    <lineage>
        <taxon>unclassified sequences</taxon>
        <taxon>metagenomes</taxon>
        <taxon>ecological metagenomes</taxon>
    </lineage>
</organism>
<dbReference type="InterPro" id="IPR023631">
    <property type="entry name" value="Amidase_dom"/>
</dbReference>
<comment type="catalytic activity">
    <reaction evidence="7">
        <text>L-glutamyl-tRNA(Gln) + L-glutamine + ATP + H2O = L-glutaminyl-tRNA(Gln) + L-glutamate + ADP + phosphate + H(+)</text>
        <dbReference type="Rhea" id="RHEA:17521"/>
        <dbReference type="Rhea" id="RHEA-COMP:9681"/>
        <dbReference type="Rhea" id="RHEA-COMP:9684"/>
        <dbReference type="ChEBI" id="CHEBI:15377"/>
        <dbReference type="ChEBI" id="CHEBI:15378"/>
        <dbReference type="ChEBI" id="CHEBI:29985"/>
        <dbReference type="ChEBI" id="CHEBI:30616"/>
        <dbReference type="ChEBI" id="CHEBI:43474"/>
        <dbReference type="ChEBI" id="CHEBI:58359"/>
        <dbReference type="ChEBI" id="CHEBI:78520"/>
        <dbReference type="ChEBI" id="CHEBI:78521"/>
        <dbReference type="ChEBI" id="CHEBI:456216"/>
        <dbReference type="EC" id="6.3.5.7"/>
    </reaction>
</comment>
<protein>
    <recommendedName>
        <fullName evidence="2">glutaminyl-tRNA synthase (glutamine-hydrolyzing)</fullName>
        <ecNumber evidence="2">6.3.5.7</ecNumber>
    </recommendedName>
</protein>
<dbReference type="InterPro" id="IPR036928">
    <property type="entry name" value="AS_sf"/>
</dbReference>